<dbReference type="Proteomes" id="UP001189429">
    <property type="component" value="Unassembled WGS sequence"/>
</dbReference>
<organism evidence="2 3">
    <name type="scientific">Prorocentrum cordatum</name>
    <dbReference type="NCBI Taxonomy" id="2364126"/>
    <lineage>
        <taxon>Eukaryota</taxon>
        <taxon>Sar</taxon>
        <taxon>Alveolata</taxon>
        <taxon>Dinophyceae</taxon>
        <taxon>Prorocentrales</taxon>
        <taxon>Prorocentraceae</taxon>
        <taxon>Prorocentrum</taxon>
    </lineage>
</organism>
<feature type="region of interest" description="Disordered" evidence="1">
    <location>
        <begin position="1"/>
        <end position="27"/>
    </location>
</feature>
<gene>
    <name evidence="2" type="ORF">PCOR1329_LOCUS1070</name>
</gene>
<dbReference type="EMBL" id="CAUYUJ010000251">
    <property type="protein sequence ID" value="CAK0789526.1"/>
    <property type="molecule type" value="Genomic_DNA"/>
</dbReference>
<accession>A0ABN9PDP3</accession>
<keyword evidence="3" id="KW-1185">Reference proteome</keyword>
<evidence type="ECO:0000313" key="3">
    <source>
        <dbReference type="Proteomes" id="UP001189429"/>
    </source>
</evidence>
<sequence length="661" mass="73245">DAGQRPARKGGAAPPPSGGDQSAPGGQAVAPLQTLRCVCAVARPFFAERASRAKDRVREMRRLRKASRAAVTGRKLLKIRTANISRSRRRVTRRARTLPGFTVAARPAPHRAFVVVDGMVVLGEIIDSQGSTSASIDFWLSEAESYFWADSRALCAPATVQDKMRAWCRGPRASALHGTETWHVTADLMHKLRSWEFKFLRRAFRLRRKPAETYQDDLQIKASRIEGRMARAGFQSIHIVVLGYVCKAANYEPAACNDEGMSPLCLARADMVHAMDQEGVTLSRVATFPSQEAVVNPVLLIHGRMRQLCWVRRLLMLRLVVMLLETPLQLGLAHAEGHSIVEVACRGAFDEPKLLWNSAVAARLGLDARPITEDIKRAFASLDASAWLWPWQMGATMEAARPTVQQFWHAAAAWARADERSRCFPAMGDFNVSKCQTLPMRAPKYQQLLARSRPHGLEWLRAWDFMTRAAFLARDILPSLPLASARQGAEDVCRLALRSAARAIWRQGASPASELLNPSAIVRRFLRDDERGVDSPLKAGACRDSASRLNCEWNGRQRRAAAERLRAGPPSALPEWRVSSGARASRGCGEAAEAQTLGLAVRLRLLRRGPDWRCLELSTWARENGIRRRRLRGGVYARDAEGDVHEFTADALAAIASSVDA</sequence>
<reference evidence="2" key="1">
    <citation type="submission" date="2023-10" db="EMBL/GenBank/DDBJ databases">
        <authorList>
            <person name="Chen Y."/>
            <person name="Shah S."/>
            <person name="Dougan E. K."/>
            <person name="Thang M."/>
            <person name="Chan C."/>
        </authorList>
    </citation>
    <scope>NUCLEOTIDE SEQUENCE [LARGE SCALE GENOMIC DNA]</scope>
</reference>
<proteinExistence type="predicted"/>
<evidence type="ECO:0000256" key="1">
    <source>
        <dbReference type="SAM" id="MobiDB-lite"/>
    </source>
</evidence>
<comment type="caution">
    <text evidence="2">The sequence shown here is derived from an EMBL/GenBank/DDBJ whole genome shotgun (WGS) entry which is preliminary data.</text>
</comment>
<evidence type="ECO:0000313" key="2">
    <source>
        <dbReference type="EMBL" id="CAK0789526.1"/>
    </source>
</evidence>
<feature type="non-terminal residue" evidence="2">
    <location>
        <position position="1"/>
    </location>
</feature>
<name>A0ABN9PDP3_9DINO</name>
<protein>
    <submittedName>
        <fullName evidence="2">Uncharacterized protein</fullName>
    </submittedName>
</protein>